<dbReference type="EMBL" id="BMAO01004156">
    <property type="protein sequence ID" value="GFQ92824.1"/>
    <property type="molecule type" value="Genomic_DNA"/>
</dbReference>
<dbReference type="Proteomes" id="UP000887116">
    <property type="component" value="Unassembled WGS sequence"/>
</dbReference>
<keyword evidence="2" id="KW-1185">Reference proteome</keyword>
<name>A0A8X6L193_TRICU</name>
<comment type="caution">
    <text evidence="1">The sequence shown here is derived from an EMBL/GenBank/DDBJ whole genome shotgun (WGS) entry which is preliminary data.</text>
</comment>
<protein>
    <submittedName>
        <fullName evidence="1">Uncharacterized protein</fullName>
    </submittedName>
</protein>
<organism evidence="1 2">
    <name type="scientific">Trichonephila clavata</name>
    <name type="common">Joro spider</name>
    <name type="synonym">Nephila clavata</name>
    <dbReference type="NCBI Taxonomy" id="2740835"/>
    <lineage>
        <taxon>Eukaryota</taxon>
        <taxon>Metazoa</taxon>
        <taxon>Ecdysozoa</taxon>
        <taxon>Arthropoda</taxon>
        <taxon>Chelicerata</taxon>
        <taxon>Arachnida</taxon>
        <taxon>Araneae</taxon>
        <taxon>Araneomorphae</taxon>
        <taxon>Entelegynae</taxon>
        <taxon>Araneoidea</taxon>
        <taxon>Nephilidae</taxon>
        <taxon>Trichonephila</taxon>
    </lineage>
</organism>
<evidence type="ECO:0000313" key="2">
    <source>
        <dbReference type="Proteomes" id="UP000887116"/>
    </source>
</evidence>
<gene>
    <name evidence="1" type="ORF">TNCT_350251</name>
</gene>
<sequence>MAFARAFSFIQPKEFRHPFLGEDAPLKYCNFGFFFFFGIGRERKPEYCGEGCSESNDSPLKQKVSVEMFAMDNAQKSGIGMDVPERLIGVTTVNSSAAGSPVKEVRGPSLRIGMRG</sequence>
<accession>A0A8X6L193</accession>
<reference evidence="1" key="1">
    <citation type="submission" date="2020-07" db="EMBL/GenBank/DDBJ databases">
        <title>Multicomponent nature underlies the extraordinary mechanical properties of spider dragline silk.</title>
        <authorList>
            <person name="Kono N."/>
            <person name="Nakamura H."/>
            <person name="Mori M."/>
            <person name="Yoshida Y."/>
            <person name="Ohtoshi R."/>
            <person name="Malay A.D."/>
            <person name="Moran D.A.P."/>
            <person name="Tomita M."/>
            <person name="Numata K."/>
            <person name="Arakawa K."/>
        </authorList>
    </citation>
    <scope>NUCLEOTIDE SEQUENCE</scope>
</reference>
<dbReference type="AlphaFoldDB" id="A0A8X6L193"/>
<evidence type="ECO:0000313" key="1">
    <source>
        <dbReference type="EMBL" id="GFQ92824.1"/>
    </source>
</evidence>
<proteinExistence type="predicted"/>